<dbReference type="Pfam" id="PF00856">
    <property type="entry name" value="SET"/>
    <property type="match status" value="1"/>
</dbReference>
<gene>
    <name evidence="3" type="ORF">K458DRAFT_444235</name>
</gene>
<dbReference type="Gene3D" id="2.170.270.10">
    <property type="entry name" value="SET domain"/>
    <property type="match status" value="1"/>
</dbReference>
<dbReference type="SUPFAM" id="SSF82199">
    <property type="entry name" value="SET domain"/>
    <property type="match status" value="1"/>
</dbReference>
<dbReference type="CDD" id="cd20071">
    <property type="entry name" value="SET_SMYD"/>
    <property type="match status" value="1"/>
</dbReference>
<protein>
    <submittedName>
        <fullName evidence="3">SET domain-containing protein</fullName>
    </submittedName>
</protein>
<feature type="domain" description="SET" evidence="2">
    <location>
        <begin position="119"/>
        <end position="268"/>
    </location>
</feature>
<sequence length="408" mass="45379">MASKALLVALLGVPAVSALANEDYCPWPTRPQYVLAKAPALCPEDTFDQILNADVYTERVWSYDPYCVSGPQRQYCVRTNKHFRASNGLSIIATPKAAEAASRTFEFARKEPFDSGTKHRYEVQDVPGKGKGLVAKRAIKKGSRIMLDSPRIIASSRLPFHVGPAEGLQLLSVAVERLPRADKELVTSLDKGLGGTGVDDVLKTNSFACQINDDGVEDSYLCLFPEVARINHACRPNAHARFIPKTLLMEIKALRDIKPGEEITISYGKVDMKHSDRQKLYKDGWGFTCTCELCTADAYGIKGSDLRRIQFGRLRDKLNSVTAETYDAQQIIAWEKQVFEIAEREGFETLIAEDLERIAYVHSGLGAIQEARTWAQKAKDSLVEWTIVEGGPDNELRRVEELLNELGA</sequence>
<evidence type="ECO:0000313" key="4">
    <source>
        <dbReference type="Proteomes" id="UP000799291"/>
    </source>
</evidence>
<keyword evidence="1" id="KW-0732">Signal</keyword>
<dbReference type="InterPro" id="IPR001214">
    <property type="entry name" value="SET_dom"/>
</dbReference>
<dbReference type="SMART" id="SM00317">
    <property type="entry name" value="SET"/>
    <property type="match status" value="1"/>
</dbReference>
<dbReference type="EMBL" id="MU005588">
    <property type="protein sequence ID" value="KAF2682099.1"/>
    <property type="molecule type" value="Genomic_DNA"/>
</dbReference>
<feature type="signal peptide" evidence="1">
    <location>
        <begin position="1"/>
        <end position="18"/>
    </location>
</feature>
<keyword evidence="4" id="KW-1185">Reference proteome</keyword>
<evidence type="ECO:0000256" key="1">
    <source>
        <dbReference type="SAM" id="SignalP"/>
    </source>
</evidence>
<dbReference type="OrthoDB" id="265717at2759"/>
<accession>A0A6G1IW35</accession>
<dbReference type="AlphaFoldDB" id="A0A6G1IW35"/>
<name>A0A6G1IW35_9PLEO</name>
<dbReference type="PANTHER" id="PTHR47332">
    <property type="entry name" value="SET DOMAIN-CONTAINING PROTEIN 5"/>
    <property type="match status" value="1"/>
</dbReference>
<dbReference type="InterPro" id="IPR046341">
    <property type="entry name" value="SET_dom_sf"/>
</dbReference>
<dbReference type="PROSITE" id="PS50280">
    <property type="entry name" value="SET"/>
    <property type="match status" value="1"/>
</dbReference>
<organism evidence="3 4">
    <name type="scientific">Lentithecium fluviatile CBS 122367</name>
    <dbReference type="NCBI Taxonomy" id="1168545"/>
    <lineage>
        <taxon>Eukaryota</taxon>
        <taxon>Fungi</taxon>
        <taxon>Dikarya</taxon>
        <taxon>Ascomycota</taxon>
        <taxon>Pezizomycotina</taxon>
        <taxon>Dothideomycetes</taxon>
        <taxon>Pleosporomycetidae</taxon>
        <taxon>Pleosporales</taxon>
        <taxon>Massarineae</taxon>
        <taxon>Lentitheciaceae</taxon>
        <taxon>Lentithecium</taxon>
    </lineage>
</organism>
<feature type="chain" id="PRO_5026250424" evidence="1">
    <location>
        <begin position="19"/>
        <end position="408"/>
    </location>
</feature>
<reference evidence="3" key="1">
    <citation type="journal article" date="2020" name="Stud. Mycol.">
        <title>101 Dothideomycetes genomes: a test case for predicting lifestyles and emergence of pathogens.</title>
        <authorList>
            <person name="Haridas S."/>
            <person name="Albert R."/>
            <person name="Binder M."/>
            <person name="Bloem J."/>
            <person name="Labutti K."/>
            <person name="Salamov A."/>
            <person name="Andreopoulos B."/>
            <person name="Baker S."/>
            <person name="Barry K."/>
            <person name="Bills G."/>
            <person name="Bluhm B."/>
            <person name="Cannon C."/>
            <person name="Castanera R."/>
            <person name="Culley D."/>
            <person name="Daum C."/>
            <person name="Ezra D."/>
            <person name="Gonzalez J."/>
            <person name="Henrissat B."/>
            <person name="Kuo A."/>
            <person name="Liang C."/>
            <person name="Lipzen A."/>
            <person name="Lutzoni F."/>
            <person name="Magnuson J."/>
            <person name="Mondo S."/>
            <person name="Nolan M."/>
            <person name="Ohm R."/>
            <person name="Pangilinan J."/>
            <person name="Park H.-J."/>
            <person name="Ramirez L."/>
            <person name="Alfaro M."/>
            <person name="Sun H."/>
            <person name="Tritt A."/>
            <person name="Yoshinaga Y."/>
            <person name="Zwiers L.-H."/>
            <person name="Turgeon B."/>
            <person name="Goodwin S."/>
            <person name="Spatafora J."/>
            <person name="Crous P."/>
            <person name="Grigoriev I."/>
        </authorList>
    </citation>
    <scope>NUCLEOTIDE SEQUENCE</scope>
    <source>
        <strain evidence="3">CBS 122367</strain>
    </source>
</reference>
<dbReference type="PANTHER" id="PTHR47332:SF6">
    <property type="entry name" value="SET DOMAIN-CONTAINING PROTEIN"/>
    <property type="match status" value="1"/>
</dbReference>
<dbReference type="InterPro" id="IPR053185">
    <property type="entry name" value="SET_domain_protein"/>
</dbReference>
<evidence type="ECO:0000313" key="3">
    <source>
        <dbReference type="EMBL" id="KAF2682099.1"/>
    </source>
</evidence>
<evidence type="ECO:0000259" key="2">
    <source>
        <dbReference type="PROSITE" id="PS50280"/>
    </source>
</evidence>
<dbReference type="Proteomes" id="UP000799291">
    <property type="component" value="Unassembled WGS sequence"/>
</dbReference>
<proteinExistence type="predicted"/>